<dbReference type="EMBL" id="CP092863">
    <property type="protein sequence ID" value="UYV62027.1"/>
    <property type="molecule type" value="Genomic_DNA"/>
</dbReference>
<feature type="compositionally biased region" description="Polar residues" evidence="1">
    <location>
        <begin position="34"/>
        <end position="45"/>
    </location>
</feature>
<name>A0ABY6K2Y9_9ARAC</name>
<feature type="region of interest" description="Disordered" evidence="1">
    <location>
        <begin position="20"/>
        <end position="65"/>
    </location>
</feature>
<proteinExistence type="predicted"/>
<evidence type="ECO:0000313" key="2">
    <source>
        <dbReference type="EMBL" id="UYV62027.1"/>
    </source>
</evidence>
<protein>
    <submittedName>
        <fullName evidence="2">Uncharacterized protein</fullName>
    </submittedName>
</protein>
<feature type="non-terminal residue" evidence="2">
    <location>
        <position position="1"/>
    </location>
</feature>
<organism evidence="2 3">
    <name type="scientific">Cordylochernes scorpioides</name>
    <dbReference type="NCBI Taxonomy" id="51811"/>
    <lineage>
        <taxon>Eukaryota</taxon>
        <taxon>Metazoa</taxon>
        <taxon>Ecdysozoa</taxon>
        <taxon>Arthropoda</taxon>
        <taxon>Chelicerata</taxon>
        <taxon>Arachnida</taxon>
        <taxon>Pseudoscorpiones</taxon>
        <taxon>Cheliferoidea</taxon>
        <taxon>Chernetidae</taxon>
        <taxon>Cordylochernes</taxon>
    </lineage>
</organism>
<dbReference type="Proteomes" id="UP001235939">
    <property type="component" value="Chromosome 01"/>
</dbReference>
<sequence length="120" mass="13452">MVKEKEDNVSLDRLKPVYLLKESYPEDDDRGQQPGIQQDLQPSKARTQRVHFEETQRTRSAAPNTEYKRCSSCIPGLGALTRYYQPGQLSPGFFSELVTAPPPPFSSWLGTGKGGVFFLS</sequence>
<evidence type="ECO:0000313" key="3">
    <source>
        <dbReference type="Proteomes" id="UP001235939"/>
    </source>
</evidence>
<gene>
    <name evidence="2" type="ORF">LAZ67_1007539</name>
</gene>
<accession>A0ABY6K2Y9</accession>
<keyword evidence="3" id="KW-1185">Reference proteome</keyword>
<reference evidence="2 3" key="1">
    <citation type="submission" date="2022-01" db="EMBL/GenBank/DDBJ databases">
        <title>A chromosomal length assembly of Cordylochernes scorpioides.</title>
        <authorList>
            <person name="Zeh D."/>
            <person name="Zeh J."/>
        </authorList>
    </citation>
    <scope>NUCLEOTIDE SEQUENCE [LARGE SCALE GENOMIC DNA]</scope>
    <source>
        <strain evidence="2">IN4F17</strain>
        <tissue evidence="2">Whole Body</tissue>
    </source>
</reference>
<evidence type="ECO:0000256" key="1">
    <source>
        <dbReference type="SAM" id="MobiDB-lite"/>
    </source>
</evidence>